<organism evidence="2 3">
    <name type="scientific">Elysia crispata</name>
    <name type="common">lettuce slug</name>
    <dbReference type="NCBI Taxonomy" id="231223"/>
    <lineage>
        <taxon>Eukaryota</taxon>
        <taxon>Metazoa</taxon>
        <taxon>Spiralia</taxon>
        <taxon>Lophotrochozoa</taxon>
        <taxon>Mollusca</taxon>
        <taxon>Gastropoda</taxon>
        <taxon>Heterobranchia</taxon>
        <taxon>Euthyneura</taxon>
        <taxon>Panpulmonata</taxon>
        <taxon>Sacoglossa</taxon>
        <taxon>Placobranchoidea</taxon>
        <taxon>Plakobranchidae</taxon>
        <taxon>Elysia</taxon>
    </lineage>
</organism>
<name>A0AAE0XQW9_9GAST</name>
<comment type="caution">
    <text evidence="2">The sequence shown here is derived from an EMBL/GenBank/DDBJ whole genome shotgun (WGS) entry which is preliminary data.</text>
</comment>
<evidence type="ECO:0000259" key="1">
    <source>
        <dbReference type="Pfam" id="PF22494"/>
    </source>
</evidence>
<evidence type="ECO:0000313" key="3">
    <source>
        <dbReference type="Proteomes" id="UP001283361"/>
    </source>
</evidence>
<gene>
    <name evidence="2" type="ORF">RRG08_017888</name>
</gene>
<dbReference type="PANTHER" id="PTHR46928:SF1">
    <property type="entry name" value="MESENCHYME-SPECIFIC CELL SURFACE GLYCOPROTEIN"/>
    <property type="match status" value="1"/>
</dbReference>
<feature type="domain" description="Choice-of-anchor I" evidence="1">
    <location>
        <begin position="137"/>
        <end position="476"/>
    </location>
</feature>
<accession>A0AAE0XQW9</accession>
<dbReference type="Pfam" id="PF22494">
    <property type="entry name" value="choice_anch_I"/>
    <property type="match status" value="1"/>
</dbReference>
<dbReference type="Proteomes" id="UP001283361">
    <property type="component" value="Unassembled WGS sequence"/>
</dbReference>
<sequence length="539" mass="60045">MGSIPRSLLPLAVWSPSAVLASLTLSLLSNIYLPSGEDGALTFGETPVRKIAYSSEEKIVYCAGKSMLHIVNVMDPSQPKIELTRFETNMDFTAIAQCNDRVFITARNTAKPAEGEFRVYSNYKQGFILLATQKVGASPRDVTVREGCKAAVITLEGNPFMDEAGQLVDPEGEILLASFPQGVEDSTSVTIIRGGFRDFDNKYDSLLHFGVRFPSKPDNNNAQNITFSQDMEPLNIVIDEFEENAYVTLKENNAIAQMDLFDGEVTQIMGLGSKKWGQLDASDKDGGPQVSYWPIRSWYQPSGIQFYEWKLMKLLITANEGSARAFEQTNDVTQADLSDDVPAILKQSIEDDAKLGRLKVSTLDGKDSETGKYEQLFTFGGRGFSIWTVSGGPLMKLFDSASQLEEFTARQCPHLFNLDVEVDDCSNDMGSQPNTVAVGELDNQLYIFIGVKNPGLIFVYKLGTNLRNPQHVSRQGALWRCAYGYQIFIGAEEPLWETCFDGDREQIWNSNFTGHQPWKLKVATRERKACSRNPGVRRQ</sequence>
<protein>
    <recommendedName>
        <fullName evidence="1">Choice-of-anchor I domain-containing protein</fullName>
    </recommendedName>
</protein>
<dbReference type="PANTHER" id="PTHR46928">
    <property type="entry name" value="MESENCHYME-SPECIFIC CELL SURFACE GLYCOPROTEIN"/>
    <property type="match status" value="1"/>
</dbReference>
<dbReference type="InterPro" id="IPR055188">
    <property type="entry name" value="Choice_anch_I"/>
</dbReference>
<dbReference type="EMBL" id="JAWDGP010007871">
    <property type="protein sequence ID" value="KAK3701998.1"/>
    <property type="molecule type" value="Genomic_DNA"/>
</dbReference>
<dbReference type="SUPFAM" id="SSF63825">
    <property type="entry name" value="YWTD domain"/>
    <property type="match status" value="1"/>
</dbReference>
<proteinExistence type="predicted"/>
<reference evidence="2" key="1">
    <citation type="journal article" date="2023" name="G3 (Bethesda)">
        <title>A reference genome for the long-term kleptoplast-retaining sea slug Elysia crispata morphotype clarki.</title>
        <authorList>
            <person name="Eastman K.E."/>
            <person name="Pendleton A.L."/>
            <person name="Shaikh M.A."/>
            <person name="Suttiyut T."/>
            <person name="Ogas R."/>
            <person name="Tomko P."/>
            <person name="Gavelis G."/>
            <person name="Widhalm J.R."/>
            <person name="Wisecaver J.H."/>
        </authorList>
    </citation>
    <scope>NUCLEOTIDE SEQUENCE</scope>
    <source>
        <strain evidence="2">ECLA1</strain>
    </source>
</reference>
<dbReference type="AlphaFoldDB" id="A0AAE0XQW9"/>
<keyword evidence="3" id="KW-1185">Reference proteome</keyword>
<dbReference type="InterPro" id="IPR052956">
    <property type="entry name" value="Mesenchyme-surface_protein"/>
</dbReference>
<evidence type="ECO:0000313" key="2">
    <source>
        <dbReference type="EMBL" id="KAK3701998.1"/>
    </source>
</evidence>